<sequence length="288" mass="33672">MANYWLICFPLPRTVIRKIDVIYRSFLWSGIVSMSRKSPVAWTNVCKHVKEGGLGVVDLLTWNKCYMLKLLWNICNKSGNLWVKWVHTYYLEKTNIMDVKPKVNSTWIMRGILEQVGFIGPNVAVWNTMRAKGKIRMKSIYNILKPGADKSWHRLMKNNLARPRAIIILWLACHMKLATKSRLVIFDLMTNSECGLCNKEETIQYMFFECEEIKNIWSRILQRIQVNHTPKIWDEEIAPAETIYGAWNFRNGVCFGKIMDREIAVQDIISRLFLEGGLVRFLSHILLD</sequence>
<name>A0AAV1BDF8_VICFA</name>
<protein>
    <recommendedName>
        <fullName evidence="1">Reverse transcriptase zinc-binding domain-containing protein</fullName>
    </recommendedName>
</protein>
<evidence type="ECO:0000313" key="2">
    <source>
        <dbReference type="EMBL" id="CAI8619753.1"/>
    </source>
</evidence>
<feature type="domain" description="Reverse transcriptase zinc-binding" evidence="1">
    <location>
        <begin position="137"/>
        <end position="217"/>
    </location>
</feature>
<dbReference type="PANTHER" id="PTHR33116">
    <property type="entry name" value="REVERSE TRANSCRIPTASE ZINC-BINDING DOMAIN-CONTAINING PROTEIN-RELATED-RELATED"/>
    <property type="match status" value="1"/>
</dbReference>
<evidence type="ECO:0000313" key="3">
    <source>
        <dbReference type="Proteomes" id="UP001157006"/>
    </source>
</evidence>
<dbReference type="InterPro" id="IPR026960">
    <property type="entry name" value="RVT-Znf"/>
</dbReference>
<organism evidence="2 3">
    <name type="scientific">Vicia faba</name>
    <name type="common">Broad bean</name>
    <name type="synonym">Faba vulgaris</name>
    <dbReference type="NCBI Taxonomy" id="3906"/>
    <lineage>
        <taxon>Eukaryota</taxon>
        <taxon>Viridiplantae</taxon>
        <taxon>Streptophyta</taxon>
        <taxon>Embryophyta</taxon>
        <taxon>Tracheophyta</taxon>
        <taxon>Spermatophyta</taxon>
        <taxon>Magnoliopsida</taxon>
        <taxon>eudicotyledons</taxon>
        <taxon>Gunneridae</taxon>
        <taxon>Pentapetalae</taxon>
        <taxon>rosids</taxon>
        <taxon>fabids</taxon>
        <taxon>Fabales</taxon>
        <taxon>Fabaceae</taxon>
        <taxon>Papilionoideae</taxon>
        <taxon>50 kb inversion clade</taxon>
        <taxon>NPAAA clade</taxon>
        <taxon>Hologalegina</taxon>
        <taxon>IRL clade</taxon>
        <taxon>Fabeae</taxon>
        <taxon>Vicia</taxon>
    </lineage>
</organism>
<dbReference type="Pfam" id="PF13966">
    <property type="entry name" value="zf-RVT"/>
    <property type="match status" value="1"/>
</dbReference>
<dbReference type="AlphaFoldDB" id="A0AAV1BDF8"/>
<dbReference type="EMBL" id="OX451741">
    <property type="protein sequence ID" value="CAI8619753.1"/>
    <property type="molecule type" value="Genomic_DNA"/>
</dbReference>
<evidence type="ECO:0000259" key="1">
    <source>
        <dbReference type="Pfam" id="PF13966"/>
    </source>
</evidence>
<accession>A0AAV1BDF8</accession>
<dbReference type="Proteomes" id="UP001157006">
    <property type="component" value="Chromosome 6"/>
</dbReference>
<keyword evidence="3" id="KW-1185">Reference proteome</keyword>
<proteinExistence type="predicted"/>
<gene>
    <name evidence="2" type="ORF">VFH_VI186600</name>
</gene>
<reference evidence="2 3" key="1">
    <citation type="submission" date="2023-01" db="EMBL/GenBank/DDBJ databases">
        <authorList>
            <person name="Kreplak J."/>
        </authorList>
    </citation>
    <scope>NUCLEOTIDE SEQUENCE [LARGE SCALE GENOMIC DNA]</scope>
</reference>
<dbReference type="PANTHER" id="PTHR33116:SF66">
    <property type="entry name" value="REVERSE TRANSCRIPTASE ZINC-BINDING DOMAIN-CONTAINING PROTEIN"/>
    <property type="match status" value="1"/>
</dbReference>